<dbReference type="EMBL" id="LZPO01009193">
    <property type="protein sequence ID" value="OBS81815.1"/>
    <property type="molecule type" value="Genomic_DNA"/>
</dbReference>
<dbReference type="PANTHER" id="PTHR11339:SF225">
    <property type="entry name" value="OTOGELIN-LIKE PROTEIN"/>
    <property type="match status" value="1"/>
</dbReference>
<feature type="non-terminal residue" evidence="3">
    <location>
        <position position="76"/>
    </location>
</feature>
<dbReference type="AlphaFoldDB" id="A0A1A6HUX9"/>
<keyword evidence="4" id="KW-1185">Reference proteome</keyword>
<dbReference type="InterPro" id="IPR050780">
    <property type="entry name" value="Mucin_vWF_Thrombospondin_sf"/>
</dbReference>
<organism evidence="3 4">
    <name type="scientific">Neotoma lepida</name>
    <name type="common">Desert woodrat</name>
    <dbReference type="NCBI Taxonomy" id="56216"/>
    <lineage>
        <taxon>Eukaryota</taxon>
        <taxon>Metazoa</taxon>
        <taxon>Chordata</taxon>
        <taxon>Craniata</taxon>
        <taxon>Vertebrata</taxon>
        <taxon>Euteleostomi</taxon>
        <taxon>Mammalia</taxon>
        <taxon>Eutheria</taxon>
        <taxon>Euarchontoglires</taxon>
        <taxon>Glires</taxon>
        <taxon>Rodentia</taxon>
        <taxon>Myomorpha</taxon>
        <taxon>Muroidea</taxon>
        <taxon>Cricetidae</taxon>
        <taxon>Neotominae</taxon>
        <taxon>Neotoma</taxon>
    </lineage>
</organism>
<evidence type="ECO:0000259" key="2">
    <source>
        <dbReference type="SMART" id="SM00832"/>
    </source>
</evidence>
<keyword evidence="1" id="KW-1015">Disulfide bond</keyword>
<feature type="domain" description="VWF/SSPO/Zonadhesin-like cysteine-rich" evidence="2">
    <location>
        <begin position="1"/>
        <end position="53"/>
    </location>
</feature>
<name>A0A1A6HUX9_NEOLE</name>
<dbReference type="InterPro" id="IPR014853">
    <property type="entry name" value="VWF/SSPO/ZAN-like_Cys-rich_dom"/>
</dbReference>
<dbReference type="SMART" id="SM00832">
    <property type="entry name" value="C8"/>
    <property type="match status" value="1"/>
</dbReference>
<protein>
    <recommendedName>
        <fullName evidence="2">VWF/SSPO/Zonadhesin-like cysteine-rich domain-containing protein</fullName>
    </recommendedName>
</protein>
<comment type="caution">
    <text evidence="3">The sequence shown here is derived from an EMBL/GenBank/DDBJ whole genome shotgun (WGS) entry which is preliminary data.</text>
</comment>
<accession>A0A1A6HUX9</accession>
<dbReference type="STRING" id="56216.A0A1A6HUX9"/>
<evidence type="ECO:0000313" key="4">
    <source>
        <dbReference type="Proteomes" id="UP000092124"/>
    </source>
</evidence>
<evidence type="ECO:0000256" key="1">
    <source>
        <dbReference type="ARBA" id="ARBA00023157"/>
    </source>
</evidence>
<dbReference type="OrthoDB" id="6262482at2759"/>
<dbReference type="GO" id="GO:0005615">
    <property type="term" value="C:extracellular space"/>
    <property type="evidence" value="ECO:0007669"/>
    <property type="project" value="TreeGrafter"/>
</dbReference>
<dbReference type="Proteomes" id="UP000092124">
    <property type="component" value="Unassembled WGS sequence"/>
</dbReference>
<evidence type="ECO:0000313" key="3">
    <source>
        <dbReference type="EMBL" id="OBS81815.1"/>
    </source>
</evidence>
<dbReference type="Pfam" id="PF08742">
    <property type="entry name" value="C8"/>
    <property type="match status" value="1"/>
</dbReference>
<proteinExistence type="predicted"/>
<feature type="non-terminal residue" evidence="3">
    <location>
        <position position="1"/>
    </location>
</feature>
<dbReference type="GO" id="GO:0031012">
    <property type="term" value="C:extracellular matrix"/>
    <property type="evidence" value="ECO:0007669"/>
    <property type="project" value="TreeGrafter"/>
</dbReference>
<sequence length="76" mass="8329">IDVTSFAKNCHEDTCNCNLGGDCECLCTSVAAYAYKCCQEGVPVHWRSPTVCDSSVKASKYDDSEEFKQSSSFSIE</sequence>
<dbReference type="PANTHER" id="PTHR11339">
    <property type="entry name" value="EXTRACELLULAR MATRIX GLYCOPROTEIN RELATED"/>
    <property type="match status" value="1"/>
</dbReference>
<reference evidence="3 4" key="1">
    <citation type="submission" date="2016-06" db="EMBL/GenBank/DDBJ databases">
        <title>The Draft Genome Sequence and Annotation of the Desert Woodrat Neotoma lepida.</title>
        <authorList>
            <person name="Campbell M."/>
            <person name="Oakeson K.F."/>
            <person name="Yandell M."/>
            <person name="Halpert J.R."/>
            <person name="Dearing D."/>
        </authorList>
    </citation>
    <scope>NUCLEOTIDE SEQUENCE [LARGE SCALE GENOMIC DNA]</scope>
    <source>
        <strain evidence="3">417</strain>
        <tissue evidence="3">Liver</tissue>
    </source>
</reference>
<gene>
    <name evidence="3" type="ORF">A6R68_24195</name>
</gene>